<evidence type="ECO:0000313" key="5">
    <source>
        <dbReference type="Proteomes" id="UP000000577"/>
    </source>
</evidence>
<protein>
    <submittedName>
        <fullName evidence="4">Response regulator, PilZ domain-containing</fullName>
    </submittedName>
</protein>
<dbReference type="InterPro" id="IPR050595">
    <property type="entry name" value="Bact_response_regulator"/>
</dbReference>
<dbReference type="SMR" id="Q747K2"/>
<dbReference type="InterPro" id="IPR009875">
    <property type="entry name" value="PilZ_domain"/>
</dbReference>
<dbReference type="KEGG" id="gsu:GSU3263"/>
<sequence length="231" mass="25941">MKEPRVLLVDDERFFLNLQQEFLADSPVRVITAQNGREALDMIQRDRPGIVYLDLRMPELDGAACCSAIKNNPDLRNTPVVMVVSEGKPRDREVCLDAGCNGIISKPLDRIQFLSVGRRLFPAIERRQPRYPFSALAFFRIRDTSFHGTIADISLGGAYIACRCDLAAKEDIRLGFILDNTAVVECRARVAWTNQGGMRPRKSLPDGFGVQFQAMEPPHQEVVRQLVARLG</sequence>
<evidence type="ECO:0000259" key="3">
    <source>
        <dbReference type="PROSITE" id="PS50110"/>
    </source>
</evidence>
<dbReference type="GO" id="GO:0000156">
    <property type="term" value="F:phosphorelay response regulator activity"/>
    <property type="evidence" value="ECO:0000318"/>
    <property type="project" value="GO_Central"/>
</dbReference>
<dbReference type="SUPFAM" id="SSF52172">
    <property type="entry name" value="CheY-like"/>
    <property type="match status" value="1"/>
</dbReference>
<dbReference type="PATRIC" id="fig|243231.5.peg.3280"/>
<keyword evidence="5" id="KW-1185">Reference proteome</keyword>
<dbReference type="InterPro" id="IPR001789">
    <property type="entry name" value="Sig_transdc_resp-reg_receiver"/>
</dbReference>
<dbReference type="eggNOG" id="COG0745">
    <property type="taxonomic scope" value="Bacteria"/>
</dbReference>
<dbReference type="STRING" id="243231.GSU3263"/>
<reference evidence="4 5" key="1">
    <citation type="journal article" date="2003" name="Science">
        <title>Genome of Geobacter sulfurreducens: metal reduction in subsurface environments.</title>
        <authorList>
            <person name="Methe B.A."/>
            <person name="Nelson K.E."/>
            <person name="Eisen J.A."/>
            <person name="Paulsen I.T."/>
            <person name="Nelson W."/>
            <person name="Heidelberg J.F."/>
            <person name="Wu D."/>
            <person name="Wu M."/>
            <person name="Ward N."/>
            <person name="Beanan M.J."/>
            <person name="Dodson R.J."/>
            <person name="Madupu R."/>
            <person name="Brinkac L.M."/>
            <person name="Daugherty S.C."/>
            <person name="DeBoy R.T."/>
            <person name="Durkin A.S."/>
            <person name="Gwinn M."/>
            <person name="Kolonay J.F."/>
            <person name="Sullivan S.A."/>
            <person name="Haft D.H."/>
            <person name="Selengut J."/>
            <person name="Davidsen T.M."/>
            <person name="Zafar N."/>
            <person name="White O."/>
            <person name="Tran B."/>
            <person name="Romero C."/>
            <person name="Forberger H.A."/>
            <person name="Weidman J."/>
            <person name="Khouri H."/>
            <person name="Feldblyum T.V."/>
            <person name="Utterback T.R."/>
            <person name="Van Aken S.E."/>
            <person name="Lovley D.R."/>
            <person name="Fraser C.M."/>
        </authorList>
    </citation>
    <scope>NUCLEOTIDE SEQUENCE [LARGE SCALE GENOMIC DNA]</scope>
    <source>
        <strain evidence="5">ATCC 51573 / DSM 12127 / PCA</strain>
    </source>
</reference>
<dbReference type="PANTHER" id="PTHR44591">
    <property type="entry name" value="STRESS RESPONSE REGULATOR PROTEIN 1"/>
    <property type="match status" value="1"/>
</dbReference>
<dbReference type="Gene3D" id="2.40.10.220">
    <property type="entry name" value="predicted glycosyltransferase like domains"/>
    <property type="match status" value="1"/>
</dbReference>
<reference evidence="4 5" key="2">
    <citation type="journal article" date="2012" name="BMC Genomics">
        <title>Comparative genomic analysis of Geobacter sulfurreducens KN400, a strain with enhanced capacity for extracellular electron transfer and electricity production.</title>
        <authorList>
            <person name="Butler J.E."/>
            <person name="Young N.D."/>
            <person name="Aklujkar M."/>
            <person name="Lovley D.R."/>
        </authorList>
    </citation>
    <scope>NUCLEOTIDE SEQUENCE [LARGE SCALE GENOMIC DNA]</scope>
    <source>
        <strain evidence="5">ATCC 51573 / DSM 12127 / PCA</strain>
    </source>
</reference>
<evidence type="ECO:0000256" key="1">
    <source>
        <dbReference type="ARBA" id="ARBA00022553"/>
    </source>
</evidence>
<evidence type="ECO:0000256" key="2">
    <source>
        <dbReference type="PROSITE-ProRule" id="PRU00169"/>
    </source>
</evidence>
<organism evidence="4 5">
    <name type="scientific">Geobacter sulfurreducens (strain ATCC 51573 / DSM 12127 / PCA)</name>
    <dbReference type="NCBI Taxonomy" id="243231"/>
    <lineage>
        <taxon>Bacteria</taxon>
        <taxon>Pseudomonadati</taxon>
        <taxon>Thermodesulfobacteriota</taxon>
        <taxon>Desulfuromonadia</taxon>
        <taxon>Geobacterales</taxon>
        <taxon>Geobacteraceae</taxon>
        <taxon>Geobacter</taxon>
    </lineage>
</organism>
<proteinExistence type="predicted"/>
<feature type="domain" description="Response regulatory" evidence="3">
    <location>
        <begin position="5"/>
        <end position="121"/>
    </location>
</feature>
<dbReference type="SMART" id="SM00448">
    <property type="entry name" value="REC"/>
    <property type="match status" value="1"/>
</dbReference>
<dbReference type="Gene3D" id="3.40.50.2300">
    <property type="match status" value="1"/>
</dbReference>
<dbReference type="HOGENOM" id="CLU_101334_0_0_7"/>
<dbReference type="EMBL" id="AE017180">
    <property type="protein sequence ID" value="AAR36654.1"/>
    <property type="molecule type" value="Genomic_DNA"/>
</dbReference>
<dbReference type="GO" id="GO:0035438">
    <property type="term" value="F:cyclic-di-GMP binding"/>
    <property type="evidence" value="ECO:0007669"/>
    <property type="project" value="InterPro"/>
</dbReference>
<dbReference type="RefSeq" id="WP_010943875.1">
    <property type="nucleotide sequence ID" value="NC_002939.5"/>
</dbReference>
<dbReference type="OrthoDB" id="5387333at2"/>
<feature type="modified residue" description="4-aspartylphosphate" evidence="2">
    <location>
        <position position="54"/>
    </location>
</feature>
<gene>
    <name evidence="4" type="ordered locus">GSU3263</name>
</gene>
<dbReference type="Pfam" id="PF07238">
    <property type="entry name" value="PilZ"/>
    <property type="match status" value="1"/>
</dbReference>
<dbReference type="InParanoid" id="Q747K2"/>
<accession>Q747K2</accession>
<dbReference type="Pfam" id="PF00072">
    <property type="entry name" value="Response_reg"/>
    <property type="match status" value="1"/>
</dbReference>
<evidence type="ECO:0000313" key="4">
    <source>
        <dbReference type="EMBL" id="AAR36654.1"/>
    </source>
</evidence>
<dbReference type="SUPFAM" id="SSF141371">
    <property type="entry name" value="PilZ domain-like"/>
    <property type="match status" value="1"/>
</dbReference>
<dbReference type="EnsemblBacteria" id="AAR36654">
    <property type="protein sequence ID" value="AAR36654"/>
    <property type="gene ID" value="GSU3263"/>
</dbReference>
<dbReference type="PROSITE" id="PS50110">
    <property type="entry name" value="RESPONSE_REGULATORY"/>
    <property type="match status" value="1"/>
</dbReference>
<name>Q747K2_GEOSL</name>
<dbReference type="AlphaFoldDB" id="Q747K2"/>
<dbReference type="Proteomes" id="UP000000577">
    <property type="component" value="Chromosome"/>
</dbReference>
<dbReference type="GO" id="GO:0000160">
    <property type="term" value="P:phosphorelay signal transduction system"/>
    <property type="evidence" value="ECO:0000318"/>
    <property type="project" value="GO_Central"/>
</dbReference>
<dbReference type="InterPro" id="IPR011006">
    <property type="entry name" value="CheY-like_superfamily"/>
</dbReference>
<keyword evidence="1 2" id="KW-0597">Phosphoprotein</keyword>
<dbReference type="PANTHER" id="PTHR44591:SF20">
    <property type="entry name" value="PROTEIN PILH"/>
    <property type="match status" value="1"/>
</dbReference>